<reference evidence="2" key="1">
    <citation type="submission" date="2022-12" db="EMBL/GenBank/DDBJ databases">
        <title>Paracoccus onchidii sp. nov., isolated from a marine invertebrate from the South China Sea.</title>
        <authorList>
            <person name="Xu S."/>
            <person name="Liu Z."/>
            <person name="Xu Y."/>
        </authorList>
    </citation>
    <scope>NUCLEOTIDE SEQUENCE</scope>
    <source>
        <strain evidence="2">Z330</strain>
    </source>
</reference>
<keyword evidence="3" id="KW-1185">Reference proteome</keyword>
<gene>
    <name evidence="2" type="ORF">PAF17_17330</name>
</gene>
<protein>
    <submittedName>
        <fullName evidence="2">Uncharacterized protein</fullName>
    </submittedName>
</protein>
<proteinExistence type="predicted"/>
<comment type="caution">
    <text evidence="2">The sequence shown here is derived from an EMBL/GenBank/DDBJ whole genome shotgun (WGS) entry which is preliminary data.</text>
</comment>
<organism evidence="2 3">
    <name type="scientific">Paracoccus onchidii</name>
    <dbReference type="NCBI Taxonomy" id="3017813"/>
    <lineage>
        <taxon>Bacteria</taxon>
        <taxon>Pseudomonadati</taxon>
        <taxon>Pseudomonadota</taxon>
        <taxon>Alphaproteobacteria</taxon>
        <taxon>Rhodobacterales</taxon>
        <taxon>Paracoccaceae</taxon>
        <taxon>Paracoccus</taxon>
    </lineage>
</organism>
<evidence type="ECO:0000313" key="3">
    <source>
        <dbReference type="Proteomes" id="UP001165641"/>
    </source>
</evidence>
<sequence>MKGAVAFLLAGCLAALATAPLNAGEAGDIVFADRGPWSLEDQGIVWAVNVSGPAAPGFLPVHDGTVALHEIIDPSDHKPALQLERRTDQRSQKIGPFPVSGGDPVLTFFLEQTSRDMARLTGGSPFYIRNRIKDAVFRGGHLDQGEGNIIATFRPFENDPNAEKMNGFQTLQLTFVLDSPDAPIREMRAATDGDTPGYLNSMVMQ</sequence>
<accession>A0ABT4ZIV6</accession>
<dbReference type="RefSeq" id="WP_271890356.1">
    <property type="nucleotide sequence ID" value="NZ_JAQBIE010000029.1"/>
</dbReference>
<dbReference type="EMBL" id="JAQBIE010000029">
    <property type="protein sequence ID" value="MDB6179256.1"/>
    <property type="molecule type" value="Genomic_DNA"/>
</dbReference>
<keyword evidence="1" id="KW-0732">Signal</keyword>
<evidence type="ECO:0000313" key="2">
    <source>
        <dbReference type="EMBL" id="MDB6179256.1"/>
    </source>
</evidence>
<feature type="chain" id="PRO_5046192969" evidence="1">
    <location>
        <begin position="24"/>
        <end position="205"/>
    </location>
</feature>
<name>A0ABT4ZIV6_9RHOB</name>
<dbReference type="Proteomes" id="UP001165641">
    <property type="component" value="Unassembled WGS sequence"/>
</dbReference>
<evidence type="ECO:0000256" key="1">
    <source>
        <dbReference type="SAM" id="SignalP"/>
    </source>
</evidence>
<feature type="signal peptide" evidence="1">
    <location>
        <begin position="1"/>
        <end position="23"/>
    </location>
</feature>